<accession>A0A9W7G0C1</accession>
<keyword evidence="3" id="KW-1185">Reference proteome</keyword>
<sequence>MEYEVSDVEDIRKDYCYMSTKLDGRIARRERACMCKSCHEAVANGLPGNPGCKNNDVVGIVREEDMLACSILQEKSKKKDGDPNRTPYKVELMKWVAEEVVVEGAGAGAGEDEVGDGDGDETDLESQTQAMTQGGRKRLHSEMEGDSRGEVGSWFVKKTKVKKDMIIFFLHKKEGREQYDVRSGKISEVNGRDITVCCQEENSENTETKNWNGKYMFCSTTGTKSSRVDTIKQDDALTTRMKEKLQEFNTSD</sequence>
<dbReference type="EMBL" id="BRYA01000618">
    <property type="protein sequence ID" value="GMI25891.1"/>
    <property type="molecule type" value="Genomic_DNA"/>
</dbReference>
<gene>
    <name evidence="2" type="ORF">TrCOL_g9375</name>
</gene>
<feature type="region of interest" description="Disordered" evidence="1">
    <location>
        <begin position="107"/>
        <end position="145"/>
    </location>
</feature>
<name>A0A9W7G0C1_9STRA</name>
<dbReference type="AlphaFoldDB" id="A0A9W7G0C1"/>
<feature type="compositionally biased region" description="Acidic residues" evidence="1">
    <location>
        <begin position="110"/>
        <end position="124"/>
    </location>
</feature>
<organism evidence="2 3">
    <name type="scientific">Triparma columacea</name>
    <dbReference type="NCBI Taxonomy" id="722753"/>
    <lineage>
        <taxon>Eukaryota</taxon>
        <taxon>Sar</taxon>
        <taxon>Stramenopiles</taxon>
        <taxon>Ochrophyta</taxon>
        <taxon>Bolidophyceae</taxon>
        <taxon>Parmales</taxon>
        <taxon>Triparmaceae</taxon>
        <taxon>Triparma</taxon>
    </lineage>
</organism>
<dbReference type="Proteomes" id="UP001165065">
    <property type="component" value="Unassembled WGS sequence"/>
</dbReference>
<protein>
    <submittedName>
        <fullName evidence="2">Uncharacterized protein</fullName>
    </submittedName>
</protein>
<reference evidence="3" key="1">
    <citation type="journal article" date="2023" name="Commun. Biol.">
        <title>Genome analysis of Parmales, the sister group of diatoms, reveals the evolutionary specialization of diatoms from phago-mixotrophs to photoautotrophs.</title>
        <authorList>
            <person name="Ban H."/>
            <person name="Sato S."/>
            <person name="Yoshikawa S."/>
            <person name="Yamada K."/>
            <person name="Nakamura Y."/>
            <person name="Ichinomiya M."/>
            <person name="Sato N."/>
            <person name="Blanc-Mathieu R."/>
            <person name="Endo H."/>
            <person name="Kuwata A."/>
            <person name="Ogata H."/>
        </authorList>
    </citation>
    <scope>NUCLEOTIDE SEQUENCE [LARGE SCALE GENOMIC DNA]</scope>
</reference>
<evidence type="ECO:0000313" key="3">
    <source>
        <dbReference type="Proteomes" id="UP001165065"/>
    </source>
</evidence>
<evidence type="ECO:0000256" key="1">
    <source>
        <dbReference type="SAM" id="MobiDB-lite"/>
    </source>
</evidence>
<evidence type="ECO:0000313" key="2">
    <source>
        <dbReference type="EMBL" id="GMI25891.1"/>
    </source>
</evidence>
<proteinExistence type="predicted"/>
<comment type="caution">
    <text evidence="2">The sequence shown here is derived from an EMBL/GenBank/DDBJ whole genome shotgun (WGS) entry which is preliminary data.</text>
</comment>